<dbReference type="Proteomes" id="UP001652623">
    <property type="component" value="Chromosome 1"/>
</dbReference>
<dbReference type="InParanoid" id="A0A6P4ALN9"/>
<protein>
    <submittedName>
        <fullName evidence="3">Uncharacterized protein</fullName>
    </submittedName>
</protein>
<dbReference type="PANTHER" id="PTHR33974:SF25">
    <property type="entry name" value="SMALL PHOSPHATASE-LIKE PROTEIN 2, PUTATIVE-RELATED"/>
    <property type="match status" value="1"/>
</dbReference>
<evidence type="ECO:0000313" key="3">
    <source>
        <dbReference type="RefSeq" id="XP_015898839.3"/>
    </source>
</evidence>
<organism evidence="2 3">
    <name type="scientific">Ziziphus jujuba</name>
    <name type="common">Chinese jujube</name>
    <name type="synonym">Ziziphus sativa</name>
    <dbReference type="NCBI Taxonomy" id="326968"/>
    <lineage>
        <taxon>Eukaryota</taxon>
        <taxon>Viridiplantae</taxon>
        <taxon>Streptophyta</taxon>
        <taxon>Embryophyta</taxon>
        <taxon>Tracheophyta</taxon>
        <taxon>Spermatophyta</taxon>
        <taxon>Magnoliopsida</taxon>
        <taxon>eudicotyledons</taxon>
        <taxon>Gunneridae</taxon>
        <taxon>Pentapetalae</taxon>
        <taxon>rosids</taxon>
        <taxon>fabids</taxon>
        <taxon>Rosales</taxon>
        <taxon>Rhamnaceae</taxon>
        <taxon>Paliureae</taxon>
        <taxon>Ziziphus</taxon>
    </lineage>
</organism>
<sequence>MENSINSTGKSSSSTNTRRSYDESPEESSWTMYFDDFLVHTSSTEHGSSSSCGESSSLISDAGSSVAKKLAAEKAEIVGLTMVDRGCSRLSFKKRKTKAAVVDDALEDTATSPVNSPKVCNQRQLEIKPKEKGNTLISQERGNSSGKMDERSDQVGFMERENDCTETELKKKGLCLVPLSMVVNYLG</sequence>
<evidence type="ECO:0000256" key="1">
    <source>
        <dbReference type="SAM" id="MobiDB-lite"/>
    </source>
</evidence>
<feature type="region of interest" description="Disordered" evidence="1">
    <location>
        <begin position="130"/>
        <end position="160"/>
    </location>
</feature>
<dbReference type="GeneID" id="107432246"/>
<dbReference type="PANTHER" id="PTHR33974">
    <property type="entry name" value="VASCULAR-RELATED UNKNOWN PROTEIN 1-RELATED"/>
    <property type="match status" value="1"/>
</dbReference>
<gene>
    <name evidence="3" type="primary">LOC107432246</name>
</gene>
<dbReference type="KEGG" id="zju:107432246"/>
<dbReference type="RefSeq" id="XP_015898839.3">
    <property type="nucleotide sequence ID" value="XM_016043353.4"/>
</dbReference>
<dbReference type="GO" id="GO:0010089">
    <property type="term" value="P:xylem development"/>
    <property type="evidence" value="ECO:0007669"/>
    <property type="project" value="InterPro"/>
</dbReference>
<accession>A0A6P4ALN9</accession>
<feature type="compositionally biased region" description="Low complexity" evidence="1">
    <location>
        <begin position="1"/>
        <end position="18"/>
    </location>
</feature>
<name>A0A6P4ALN9_ZIZJJ</name>
<keyword evidence="2" id="KW-1185">Reference proteome</keyword>
<dbReference type="AlphaFoldDB" id="A0A6P4ALN9"/>
<dbReference type="InterPro" id="IPR039280">
    <property type="entry name" value="VUP"/>
</dbReference>
<feature type="compositionally biased region" description="Basic and acidic residues" evidence="1">
    <location>
        <begin position="147"/>
        <end position="160"/>
    </location>
</feature>
<reference evidence="3" key="2">
    <citation type="submission" date="2025-08" db="UniProtKB">
        <authorList>
            <consortium name="RefSeq"/>
        </authorList>
    </citation>
    <scope>IDENTIFICATION</scope>
    <source>
        <tissue evidence="3">Seedling</tissue>
    </source>
</reference>
<feature type="region of interest" description="Disordered" evidence="1">
    <location>
        <begin position="1"/>
        <end position="28"/>
    </location>
</feature>
<reference evidence="2" key="1">
    <citation type="submission" date="2025-05" db="UniProtKB">
        <authorList>
            <consortium name="RefSeq"/>
        </authorList>
    </citation>
    <scope>NUCLEOTIDE SEQUENCE [LARGE SCALE GENOMIC DNA]</scope>
</reference>
<evidence type="ECO:0000313" key="2">
    <source>
        <dbReference type="Proteomes" id="UP001652623"/>
    </source>
</evidence>
<proteinExistence type="predicted"/>
<feature type="compositionally biased region" description="Polar residues" evidence="1">
    <location>
        <begin position="135"/>
        <end position="146"/>
    </location>
</feature>